<dbReference type="CDD" id="cd00090">
    <property type="entry name" value="HTH_ARSR"/>
    <property type="match status" value="1"/>
</dbReference>
<sequence length="133" mass="14021">MSQASVSVSTRSQTRSPSADADQVVADSETIGTLFDVLDDANARCILDATDGVALSASEIADTCDIPLSTAYRKLDQLVDAGLLSKSLRVSRSGKHTSEYERAIDDVTVSVTSSGLEVRVTHRAVDSSESVVT</sequence>
<dbReference type="InterPro" id="IPR036388">
    <property type="entry name" value="WH-like_DNA-bd_sf"/>
</dbReference>
<dbReference type="InterPro" id="IPR036390">
    <property type="entry name" value="WH_DNA-bd_sf"/>
</dbReference>
<evidence type="ECO:0000256" key="1">
    <source>
        <dbReference type="SAM" id="MobiDB-lite"/>
    </source>
</evidence>
<protein>
    <submittedName>
        <fullName evidence="2">ArsR family transcriptional regulator</fullName>
    </submittedName>
</protein>
<feature type="region of interest" description="Disordered" evidence="1">
    <location>
        <begin position="1"/>
        <end position="23"/>
    </location>
</feature>
<dbReference type="STRING" id="662479.C440_06912"/>
<dbReference type="Gene3D" id="1.10.10.10">
    <property type="entry name" value="Winged helix-like DNA-binding domain superfamily/Winged helix DNA-binding domain"/>
    <property type="match status" value="1"/>
</dbReference>
<dbReference type="SUPFAM" id="SSF46785">
    <property type="entry name" value="Winged helix' DNA-binding domain"/>
    <property type="match status" value="1"/>
</dbReference>
<evidence type="ECO:0000313" key="3">
    <source>
        <dbReference type="Proteomes" id="UP000011550"/>
    </source>
</evidence>
<proteinExistence type="predicted"/>
<gene>
    <name evidence="2" type="ORF">C440_06912</name>
</gene>
<dbReference type="EMBL" id="AOLN01000011">
    <property type="protein sequence ID" value="ELZ94785.1"/>
    <property type="molecule type" value="Genomic_DNA"/>
</dbReference>
<reference evidence="2 3" key="1">
    <citation type="journal article" date="2014" name="PLoS Genet.">
        <title>Phylogenetically driven sequencing of extremely halophilic archaea reveals strategies for static and dynamic osmo-response.</title>
        <authorList>
            <person name="Becker E.A."/>
            <person name="Seitzer P.M."/>
            <person name="Tritt A."/>
            <person name="Larsen D."/>
            <person name="Krusor M."/>
            <person name="Yao A.I."/>
            <person name="Wu D."/>
            <person name="Madern D."/>
            <person name="Eisen J.A."/>
            <person name="Darling A.E."/>
            <person name="Facciotti M.T."/>
        </authorList>
    </citation>
    <scope>NUCLEOTIDE SEQUENCE [LARGE SCALE GENOMIC DNA]</scope>
    <source>
        <strain evidence="2 3">ATCC BAA-1512</strain>
    </source>
</reference>
<dbReference type="AlphaFoldDB" id="M0IDC3"/>
<evidence type="ECO:0000313" key="2">
    <source>
        <dbReference type="EMBL" id="ELZ94785.1"/>
    </source>
</evidence>
<dbReference type="Pfam" id="PF12840">
    <property type="entry name" value="HTH_20"/>
    <property type="match status" value="1"/>
</dbReference>
<dbReference type="PATRIC" id="fig|662479.7.peg.1395"/>
<comment type="caution">
    <text evidence="2">The sequence shown here is derived from an EMBL/GenBank/DDBJ whole genome shotgun (WGS) entry which is preliminary data.</text>
</comment>
<keyword evidence="3" id="KW-1185">Reference proteome</keyword>
<name>M0IDC3_9EURY</name>
<dbReference type="Proteomes" id="UP000011550">
    <property type="component" value="Unassembled WGS sequence"/>
</dbReference>
<feature type="compositionally biased region" description="Low complexity" evidence="1">
    <location>
        <begin position="1"/>
        <end position="18"/>
    </location>
</feature>
<dbReference type="InterPro" id="IPR011991">
    <property type="entry name" value="ArsR-like_HTH"/>
</dbReference>
<organism evidence="2 3">
    <name type="scientific">Haloferax mucosum ATCC BAA-1512</name>
    <dbReference type="NCBI Taxonomy" id="662479"/>
    <lineage>
        <taxon>Archaea</taxon>
        <taxon>Methanobacteriati</taxon>
        <taxon>Methanobacteriota</taxon>
        <taxon>Stenosarchaea group</taxon>
        <taxon>Halobacteria</taxon>
        <taxon>Halobacteriales</taxon>
        <taxon>Haloferacaceae</taxon>
        <taxon>Haloferax</taxon>
    </lineage>
</organism>
<accession>M0IDC3</accession>
<dbReference type="RefSeq" id="WP_008319594.1">
    <property type="nucleotide sequence ID" value="NZ_AOLN01000011.1"/>
</dbReference>
<dbReference type="OrthoDB" id="311452at2157"/>